<organism evidence="2 3">
    <name type="scientific">Parathielavia hyrcaniae</name>
    <dbReference type="NCBI Taxonomy" id="113614"/>
    <lineage>
        <taxon>Eukaryota</taxon>
        <taxon>Fungi</taxon>
        <taxon>Dikarya</taxon>
        <taxon>Ascomycota</taxon>
        <taxon>Pezizomycotina</taxon>
        <taxon>Sordariomycetes</taxon>
        <taxon>Sordariomycetidae</taxon>
        <taxon>Sordariales</taxon>
        <taxon>Chaetomiaceae</taxon>
        <taxon>Parathielavia</taxon>
    </lineage>
</organism>
<comment type="caution">
    <text evidence="2">The sequence shown here is derived from an EMBL/GenBank/DDBJ whole genome shotgun (WGS) entry which is preliminary data.</text>
</comment>
<name>A0AAN6QDM6_9PEZI</name>
<dbReference type="PANTHER" id="PTHR35394:SF5">
    <property type="entry name" value="DUF3176 DOMAIN-CONTAINING PROTEIN"/>
    <property type="match status" value="1"/>
</dbReference>
<sequence length="583" mass="63293">MHQSDHYATRLDAAKSGALWTEEPVPSDEQPVDVRSRPSILGWWWELLSLAFSIGCLISIVAILFTYQDRPQTDWHGGFLSITGTIAIFSTAANLTTGLAIGACLSQYKWLHFRKSPHKLTDLDLIEEAGRGPLGSLILLVKQPFGLATIGAVVVMLSAMFDVFVQQTVTFEPRDVASNNGTARLGLAHVYDSGATPGALGTFHARPSMLDLSMLGAVFRGMFNLGSPAVFDCPTSKCEWNGTYYSLGFASTCADVTEATLRLHPNASAVWNGTASKLSDQVHRILTTPGGVRLAAPVIPTQMQTFVSVNATNLMSNNAISGKMPMPPDIVRIGVFRAQVDSVNFEVFPENMTIFECDISLAAYRYSNLVSSGQNLTIGKHELIRLDPGVLSADGQKPSGSKHVTFSQSGLPLLSVSASDIAGLQLLFTSTRFSGRMYEGLGPTYYPEPQGTGDAFRSGDVAQTMRAMVDSMTDQLRATYNVTAVGASIHSVVFIEVDWAWITLPLAVQIITVAFMIIIIIKSVRTPGLPLWKSSTVAALTYDVRFREDEDDVGRLGTGIRSTKELEALAESWTARLELPERK</sequence>
<protein>
    <submittedName>
        <fullName evidence="2">Uncharacterized protein</fullName>
    </submittedName>
</protein>
<gene>
    <name evidence="2" type="ORF">N658DRAFT_414522</name>
</gene>
<dbReference type="Proteomes" id="UP001305647">
    <property type="component" value="Unassembled WGS sequence"/>
</dbReference>
<evidence type="ECO:0000313" key="2">
    <source>
        <dbReference type="EMBL" id="KAK4106310.1"/>
    </source>
</evidence>
<proteinExistence type="predicted"/>
<evidence type="ECO:0000256" key="1">
    <source>
        <dbReference type="SAM" id="Phobius"/>
    </source>
</evidence>
<keyword evidence="3" id="KW-1185">Reference proteome</keyword>
<dbReference type="Pfam" id="PF11374">
    <property type="entry name" value="DUF3176"/>
    <property type="match status" value="1"/>
</dbReference>
<feature type="transmembrane region" description="Helical" evidence="1">
    <location>
        <begin position="79"/>
        <end position="105"/>
    </location>
</feature>
<feature type="transmembrane region" description="Helical" evidence="1">
    <location>
        <begin position="43"/>
        <end position="67"/>
    </location>
</feature>
<dbReference type="EMBL" id="MU863624">
    <property type="protein sequence ID" value="KAK4106310.1"/>
    <property type="molecule type" value="Genomic_DNA"/>
</dbReference>
<feature type="transmembrane region" description="Helical" evidence="1">
    <location>
        <begin position="145"/>
        <end position="165"/>
    </location>
</feature>
<accession>A0AAN6QDM6</accession>
<reference evidence="2" key="2">
    <citation type="submission" date="2023-05" db="EMBL/GenBank/DDBJ databases">
        <authorList>
            <consortium name="Lawrence Berkeley National Laboratory"/>
            <person name="Steindorff A."/>
            <person name="Hensen N."/>
            <person name="Bonometti L."/>
            <person name="Westerberg I."/>
            <person name="Brannstrom I.O."/>
            <person name="Guillou S."/>
            <person name="Cros-Aarteil S."/>
            <person name="Calhoun S."/>
            <person name="Haridas S."/>
            <person name="Kuo A."/>
            <person name="Mondo S."/>
            <person name="Pangilinan J."/>
            <person name="Riley R."/>
            <person name="Labutti K."/>
            <person name="Andreopoulos B."/>
            <person name="Lipzen A."/>
            <person name="Chen C."/>
            <person name="Yanf M."/>
            <person name="Daum C."/>
            <person name="Ng V."/>
            <person name="Clum A."/>
            <person name="Ohm R."/>
            <person name="Martin F."/>
            <person name="Silar P."/>
            <person name="Natvig D."/>
            <person name="Lalanne C."/>
            <person name="Gautier V."/>
            <person name="Ament-Velasquez S.L."/>
            <person name="Kruys A."/>
            <person name="Hutchinson M.I."/>
            <person name="Powell A.J."/>
            <person name="Barry K."/>
            <person name="Miller A.N."/>
            <person name="Grigoriev I.V."/>
            <person name="Debuchy R."/>
            <person name="Gladieux P."/>
            <person name="Thoren M.H."/>
            <person name="Johannesson H."/>
        </authorList>
    </citation>
    <scope>NUCLEOTIDE SEQUENCE</scope>
    <source>
        <strain evidence="2">CBS 757.83</strain>
    </source>
</reference>
<feature type="transmembrane region" description="Helical" evidence="1">
    <location>
        <begin position="499"/>
        <end position="521"/>
    </location>
</feature>
<dbReference type="PANTHER" id="PTHR35394">
    <property type="entry name" value="DUF3176 DOMAIN-CONTAINING PROTEIN"/>
    <property type="match status" value="1"/>
</dbReference>
<reference evidence="2" key="1">
    <citation type="journal article" date="2023" name="Mol. Phylogenet. Evol.">
        <title>Genome-scale phylogeny and comparative genomics of the fungal order Sordariales.</title>
        <authorList>
            <person name="Hensen N."/>
            <person name="Bonometti L."/>
            <person name="Westerberg I."/>
            <person name="Brannstrom I.O."/>
            <person name="Guillou S."/>
            <person name="Cros-Aarteil S."/>
            <person name="Calhoun S."/>
            <person name="Haridas S."/>
            <person name="Kuo A."/>
            <person name="Mondo S."/>
            <person name="Pangilinan J."/>
            <person name="Riley R."/>
            <person name="LaButti K."/>
            <person name="Andreopoulos B."/>
            <person name="Lipzen A."/>
            <person name="Chen C."/>
            <person name="Yan M."/>
            <person name="Daum C."/>
            <person name="Ng V."/>
            <person name="Clum A."/>
            <person name="Steindorff A."/>
            <person name="Ohm R.A."/>
            <person name="Martin F."/>
            <person name="Silar P."/>
            <person name="Natvig D.O."/>
            <person name="Lalanne C."/>
            <person name="Gautier V."/>
            <person name="Ament-Velasquez S.L."/>
            <person name="Kruys A."/>
            <person name="Hutchinson M.I."/>
            <person name="Powell A.J."/>
            <person name="Barry K."/>
            <person name="Miller A.N."/>
            <person name="Grigoriev I.V."/>
            <person name="Debuchy R."/>
            <person name="Gladieux P."/>
            <person name="Hiltunen Thoren M."/>
            <person name="Johannesson H."/>
        </authorList>
    </citation>
    <scope>NUCLEOTIDE SEQUENCE</scope>
    <source>
        <strain evidence="2">CBS 757.83</strain>
    </source>
</reference>
<dbReference type="AlphaFoldDB" id="A0AAN6QDM6"/>
<keyword evidence="1" id="KW-1133">Transmembrane helix</keyword>
<evidence type="ECO:0000313" key="3">
    <source>
        <dbReference type="Proteomes" id="UP001305647"/>
    </source>
</evidence>
<keyword evidence="1" id="KW-0472">Membrane</keyword>
<dbReference type="InterPro" id="IPR021514">
    <property type="entry name" value="DUF3176"/>
</dbReference>
<keyword evidence="1" id="KW-0812">Transmembrane</keyword>